<dbReference type="PIRSF" id="PIRSF002703">
    <property type="entry name" value="Thaumatin"/>
    <property type="match status" value="1"/>
</dbReference>
<feature type="domain" description="DUF6598" evidence="2">
    <location>
        <begin position="107"/>
        <end position="351"/>
    </location>
</feature>
<dbReference type="EMBL" id="OZ075117">
    <property type="protein sequence ID" value="CAL5080824.1"/>
    <property type="molecule type" value="Genomic_DNA"/>
</dbReference>
<evidence type="ECO:0000256" key="1">
    <source>
        <dbReference type="SAM" id="MobiDB-lite"/>
    </source>
</evidence>
<organism evidence="3 4">
    <name type="scientific">Urochloa decumbens</name>
    <dbReference type="NCBI Taxonomy" id="240449"/>
    <lineage>
        <taxon>Eukaryota</taxon>
        <taxon>Viridiplantae</taxon>
        <taxon>Streptophyta</taxon>
        <taxon>Embryophyta</taxon>
        <taxon>Tracheophyta</taxon>
        <taxon>Spermatophyta</taxon>
        <taxon>Magnoliopsida</taxon>
        <taxon>Liliopsida</taxon>
        <taxon>Poales</taxon>
        <taxon>Poaceae</taxon>
        <taxon>PACMAD clade</taxon>
        <taxon>Panicoideae</taxon>
        <taxon>Panicodae</taxon>
        <taxon>Paniceae</taxon>
        <taxon>Melinidinae</taxon>
        <taxon>Urochloa</taxon>
    </lineage>
</organism>
<evidence type="ECO:0000313" key="3">
    <source>
        <dbReference type="EMBL" id="CAL5080824.1"/>
    </source>
</evidence>
<name>A0ABC9FT70_9POAL</name>
<dbReference type="Pfam" id="PF20241">
    <property type="entry name" value="DUF6598"/>
    <property type="match status" value="1"/>
</dbReference>
<protein>
    <recommendedName>
        <fullName evidence="2">DUF6598 domain-containing protein</fullName>
    </recommendedName>
</protein>
<dbReference type="InterPro" id="IPR001938">
    <property type="entry name" value="Thaumatin"/>
</dbReference>
<sequence length="353" mass="40097">MKTTSSSELPWTEVAWELPALEVEDAGDHARRSRRRERKASRRTRQEEDRAIVDEEEADQDTMRMFRRGWEQCFARSYGSFQDNTSYGPMRFTEGALPKHACCESVMQVFSVQVTELKDGLKWPLHVYGYIAIRDLLDHNRNLLFERKRDNCQILTQQDSCLLLTGPSRAVVIIDPVTFEVDLNVRGETESEDNVLCLKFFQHHTVTSYEKYAPIIRRCYSSKRSVLEFKFAVLEQAVEATVVSAKVFGGPWLDHYRGRVVCRTASASNEDIVLLDSRDGRMPVAYDGEIELSRGVVSVEACGQLNFCVTASQVGDKMDVVVAEAAATFTPKMKGKSRGTCDLGFYCKQSIRL</sequence>
<feature type="region of interest" description="Disordered" evidence="1">
    <location>
        <begin position="26"/>
        <end position="56"/>
    </location>
</feature>
<dbReference type="PANTHER" id="PTHR33065">
    <property type="entry name" value="OS07G0486400 PROTEIN"/>
    <property type="match status" value="1"/>
</dbReference>
<accession>A0ABC9FT70</accession>
<keyword evidence="4" id="KW-1185">Reference proteome</keyword>
<dbReference type="InterPro" id="IPR046533">
    <property type="entry name" value="DUF6598"/>
</dbReference>
<reference evidence="3" key="1">
    <citation type="submission" date="2024-10" db="EMBL/GenBank/DDBJ databases">
        <authorList>
            <person name="Ryan C."/>
        </authorList>
    </citation>
    <scope>NUCLEOTIDE SEQUENCE [LARGE SCALE GENOMIC DNA]</scope>
</reference>
<gene>
    <name evidence="3" type="ORF">URODEC1_LOCUS108287</name>
</gene>
<dbReference type="AlphaFoldDB" id="A0ABC9FT70"/>
<feature type="compositionally biased region" description="Basic and acidic residues" evidence="1">
    <location>
        <begin position="44"/>
        <end position="53"/>
    </location>
</feature>
<dbReference type="PANTHER" id="PTHR33065:SF88">
    <property type="entry name" value="OS11G0104220 PROTEIN"/>
    <property type="match status" value="1"/>
</dbReference>
<proteinExistence type="predicted"/>
<evidence type="ECO:0000313" key="4">
    <source>
        <dbReference type="Proteomes" id="UP001497457"/>
    </source>
</evidence>
<evidence type="ECO:0000259" key="2">
    <source>
        <dbReference type="Pfam" id="PF20241"/>
    </source>
</evidence>
<feature type="compositionally biased region" description="Basic residues" evidence="1">
    <location>
        <begin position="31"/>
        <end position="43"/>
    </location>
</feature>
<dbReference type="Proteomes" id="UP001497457">
    <property type="component" value="Chromosome 7b"/>
</dbReference>